<evidence type="ECO:0000256" key="8">
    <source>
        <dbReference type="PIRSR" id="PIRSR001500-2"/>
    </source>
</evidence>
<dbReference type="InterPro" id="IPR001086">
    <property type="entry name" value="Preph_deHydtase"/>
</dbReference>
<evidence type="ECO:0000313" key="11">
    <source>
        <dbReference type="EMBL" id="MBA5629418.1"/>
    </source>
</evidence>
<dbReference type="InterPro" id="IPR045865">
    <property type="entry name" value="ACT-like_dom_sf"/>
</dbReference>
<dbReference type="Pfam" id="PF00800">
    <property type="entry name" value="PDT"/>
    <property type="match status" value="1"/>
</dbReference>
<dbReference type="PROSITE" id="PS51671">
    <property type="entry name" value="ACT"/>
    <property type="match status" value="1"/>
</dbReference>
<feature type="site" description="Essential for prephenate dehydratase activity" evidence="8">
    <location>
        <position position="173"/>
    </location>
</feature>
<reference evidence="11 12" key="1">
    <citation type="submission" date="2020-07" db="EMBL/GenBank/DDBJ databases">
        <title>Moheibacter lacus sp. nov., a member of the family Flavobacteriaceae isolated from freshwater lake sediment.</title>
        <authorList>
            <person name="Liu Y."/>
        </authorList>
    </citation>
    <scope>NUCLEOTIDE SEQUENCE [LARGE SCALE GENOMIC DNA]</scope>
    <source>
        <strain evidence="11 12">BDHS18</strain>
    </source>
</reference>
<feature type="domain" description="ACT" evidence="10">
    <location>
        <begin position="192"/>
        <end position="268"/>
    </location>
</feature>
<dbReference type="PROSITE" id="PS51171">
    <property type="entry name" value="PREPHENATE_DEHYDR_3"/>
    <property type="match status" value="1"/>
</dbReference>
<dbReference type="AlphaFoldDB" id="A0A838ZJI6"/>
<dbReference type="SUPFAM" id="SSF53850">
    <property type="entry name" value="Periplasmic binding protein-like II"/>
    <property type="match status" value="1"/>
</dbReference>
<dbReference type="GO" id="GO:0004664">
    <property type="term" value="F:prephenate dehydratase activity"/>
    <property type="evidence" value="ECO:0007669"/>
    <property type="project" value="UniProtKB-EC"/>
</dbReference>
<evidence type="ECO:0000256" key="5">
    <source>
        <dbReference type="ARBA" id="ARBA00023222"/>
    </source>
</evidence>
<dbReference type="RefSeq" id="WP_182042973.1">
    <property type="nucleotide sequence ID" value="NZ_JACDZE010000001.1"/>
</dbReference>
<evidence type="ECO:0000256" key="2">
    <source>
        <dbReference type="ARBA" id="ARBA00013147"/>
    </source>
</evidence>
<comment type="pathway">
    <text evidence="1">Amino-acid biosynthesis; L-phenylalanine biosynthesis; phenylpyruvate from prephenate: step 1/1.</text>
</comment>
<evidence type="ECO:0000256" key="7">
    <source>
        <dbReference type="ARBA" id="ARBA00047848"/>
    </source>
</evidence>
<proteinExistence type="predicted"/>
<organism evidence="11 12">
    <name type="scientific">Moheibacter lacus</name>
    <dbReference type="NCBI Taxonomy" id="2745851"/>
    <lineage>
        <taxon>Bacteria</taxon>
        <taxon>Pseudomonadati</taxon>
        <taxon>Bacteroidota</taxon>
        <taxon>Flavobacteriia</taxon>
        <taxon>Flavobacteriales</taxon>
        <taxon>Weeksellaceae</taxon>
        <taxon>Moheibacter</taxon>
    </lineage>
</organism>
<feature type="domain" description="Prephenate dehydratase" evidence="9">
    <location>
        <begin position="2"/>
        <end position="180"/>
    </location>
</feature>
<dbReference type="PANTHER" id="PTHR21022:SF19">
    <property type="entry name" value="PREPHENATE DEHYDRATASE-RELATED"/>
    <property type="match status" value="1"/>
</dbReference>
<dbReference type="EMBL" id="JACDZE010000001">
    <property type="protein sequence ID" value="MBA5629418.1"/>
    <property type="molecule type" value="Genomic_DNA"/>
</dbReference>
<dbReference type="CDD" id="cd04905">
    <property type="entry name" value="ACT_CM-PDT"/>
    <property type="match status" value="1"/>
</dbReference>
<dbReference type="InterPro" id="IPR008242">
    <property type="entry name" value="Chor_mutase/pphenate_deHydtase"/>
</dbReference>
<dbReference type="InterPro" id="IPR002912">
    <property type="entry name" value="ACT_dom"/>
</dbReference>
<dbReference type="PIRSF" id="PIRSF001500">
    <property type="entry name" value="Chor_mut_pdt_Ppr"/>
    <property type="match status" value="1"/>
</dbReference>
<protein>
    <recommendedName>
        <fullName evidence="2">prephenate dehydratase</fullName>
        <ecNumber evidence="2">4.2.1.51</ecNumber>
    </recommendedName>
</protein>
<dbReference type="Gene3D" id="3.30.70.260">
    <property type="match status" value="1"/>
</dbReference>
<sequence>MKIAIQGTLGSYHHQAAIEFFTNQNLDLNKLDSFSKVAKSIHTEESEFGIMAIENSIAGTLLPNYRLITRYNLKIVGEVYLPIHHQFMVHPEADWESITEVHSHPMALLQCDKFLEKNSHFKIFESSDTASTAKLIADKNLKNIGAIASKLSAEIYGLKILQPDIQNIYKNSTRFFVLKKNASAPDSFSKVSLKFSTSHEKGALVNVLNEISNLDINMKKIQSVPIVDEPWQYAFHVDLELDFDRKLELLLERIRPKTTSLEILGCYQNAVDPIVDVKAYPTSLETIN</sequence>
<evidence type="ECO:0000256" key="1">
    <source>
        <dbReference type="ARBA" id="ARBA00004741"/>
    </source>
</evidence>
<gene>
    <name evidence="11" type="ORF">HU137_06485</name>
</gene>
<dbReference type="SUPFAM" id="SSF55021">
    <property type="entry name" value="ACT-like"/>
    <property type="match status" value="1"/>
</dbReference>
<evidence type="ECO:0000256" key="3">
    <source>
        <dbReference type="ARBA" id="ARBA00022605"/>
    </source>
</evidence>
<dbReference type="Proteomes" id="UP000552241">
    <property type="component" value="Unassembled WGS sequence"/>
</dbReference>
<dbReference type="CDD" id="cd13631">
    <property type="entry name" value="PBP2_Ct-PDT_like"/>
    <property type="match status" value="1"/>
</dbReference>
<dbReference type="EC" id="4.2.1.51" evidence="2"/>
<keyword evidence="12" id="KW-1185">Reference proteome</keyword>
<evidence type="ECO:0000259" key="9">
    <source>
        <dbReference type="PROSITE" id="PS51171"/>
    </source>
</evidence>
<keyword evidence="3" id="KW-0028">Amino-acid biosynthesis</keyword>
<evidence type="ECO:0000256" key="6">
    <source>
        <dbReference type="ARBA" id="ARBA00023239"/>
    </source>
</evidence>
<evidence type="ECO:0000313" key="12">
    <source>
        <dbReference type="Proteomes" id="UP000552241"/>
    </source>
</evidence>
<keyword evidence="6" id="KW-0456">Lyase</keyword>
<keyword evidence="5" id="KW-0584">Phenylalanine biosynthesis</keyword>
<dbReference type="PANTHER" id="PTHR21022">
    <property type="entry name" value="PREPHENATE DEHYDRATASE P PROTEIN"/>
    <property type="match status" value="1"/>
</dbReference>
<name>A0A838ZJI6_9FLAO</name>
<dbReference type="UniPathway" id="UPA00121">
    <property type="reaction ID" value="UER00345"/>
</dbReference>
<accession>A0A838ZJI6</accession>
<evidence type="ECO:0000259" key="10">
    <source>
        <dbReference type="PROSITE" id="PS51671"/>
    </source>
</evidence>
<evidence type="ECO:0000256" key="4">
    <source>
        <dbReference type="ARBA" id="ARBA00023141"/>
    </source>
</evidence>
<dbReference type="Gene3D" id="3.40.190.10">
    <property type="entry name" value="Periplasmic binding protein-like II"/>
    <property type="match status" value="2"/>
</dbReference>
<dbReference type="GO" id="GO:0009094">
    <property type="term" value="P:L-phenylalanine biosynthetic process"/>
    <property type="evidence" value="ECO:0007669"/>
    <property type="project" value="UniProtKB-UniPathway"/>
</dbReference>
<comment type="caution">
    <text evidence="11">The sequence shown here is derived from an EMBL/GenBank/DDBJ whole genome shotgun (WGS) entry which is preliminary data.</text>
</comment>
<dbReference type="GO" id="GO:0005737">
    <property type="term" value="C:cytoplasm"/>
    <property type="evidence" value="ECO:0007669"/>
    <property type="project" value="TreeGrafter"/>
</dbReference>
<comment type="catalytic activity">
    <reaction evidence="7">
        <text>prephenate + H(+) = 3-phenylpyruvate + CO2 + H2O</text>
        <dbReference type="Rhea" id="RHEA:21648"/>
        <dbReference type="ChEBI" id="CHEBI:15377"/>
        <dbReference type="ChEBI" id="CHEBI:15378"/>
        <dbReference type="ChEBI" id="CHEBI:16526"/>
        <dbReference type="ChEBI" id="CHEBI:18005"/>
        <dbReference type="ChEBI" id="CHEBI:29934"/>
        <dbReference type="EC" id="4.2.1.51"/>
    </reaction>
</comment>
<keyword evidence="4" id="KW-0057">Aromatic amino acid biosynthesis</keyword>